<dbReference type="InterPro" id="IPR026937">
    <property type="entry name" value="SBNO_Helicase_C_dom"/>
</dbReference>
<feature type="compositionally biased region" description="Low complexity" evidence="11">
    <location>
        <begin position="39"/>
        <end position="51"/>
    </location>
</feature>
<feature type="region of interest" description="Disordered" evidence="11">
    <location>
        <begin position="462"/>
        <end position="497"/>
    </location>
</feature>
<dbReference type="AlphaFoldDB" id="A0A673U4U6"/>
<name>A0A673U4U6_SURSU</name>
<dbReference type="FunFam" id="3.40.50.300:FF:000342">
    <property type="entry name" value="Protein strawberry notch homolog 2"/>
    <property type="match status" value="1"/>
</dbReference>
<dbReference type="InterPro" id="IPR026741">
    <property type="entry name" value="SNO"/>
</dbReference>
<evidence type="ECO:0000259" key="13">
    <source>
        <dbReference type="Pfam" id="PF13872"/>
    </source>
</evidence>
<dbReference type="FunFam" id="3.40.50.300:FF:003990">
    <property type="entry name" value="Si:ch73-63e15.2"/>
    <property type="match status" value="1"/>
</dbReference>
<keyword evidence="16" id="KW-1185">Reference proteome</keyword>
<dbReference type="PANTHER" id="PTHR12706:SF5">
    <property type="entry name" value="PROTEIN STRAWBERRY NOTCH HOMOLOG 2"/>
    <property type="match status" value="1"/>
</dbReference>
<dbReference type="Pfam" id="PF13872">
    <property type="entry name" value="AAA_34"/>
    <property type="match status" value="1"/>
</dbReference>
<dbReference type="GO" id="GO:0050727">
    <property type="term" value="P:regulation of inflammatory response"/>
    <property type="evidence" value="ECO:0007669"/>
    <property type="project" value="TreeGrafter"/>
</dbReference>
<feature type="domain" description="Strawberry notch helicase C" evidence="12">
    <location>
        <begin position="795"/>
        <end position="867"/>
    </location>
</feature>
<feature type="region of interest" description="Disordered" evidence="11">
    <location>
        <begin position="544"/>
        <end position="571"/>
    </location>
</feature>
<dbReference type="GO" id="GO:0042393">
    <property type="term" value="F:histone binding"/>
    <property type="evidence" value="ECO:0007669"/>
    <property type="project" value="TreeGrafter"/>
</dbReference>
<dbReference type="PANTHER" id="PTHR12706">
    <property type="entry name" value="STRAWBERRY NOTCH-RELATED"/>
    <property type="match status" value="1"/>
</dbReference>
<keyword evidence="5" id="KW-0805">Transcription regulation</keyword>
<protein>
    <recommendedName>
        <fullName evidence="10">Protein strawberry notch homolog 2</fullName>
    </recommendedName>
</protein>
<evidence type="ECO:0000256" key="9">
    <source>
        <dbReference type="ARBA" id="ARBA00063805"/>
    </source>
</evidence>
<evidence type="ECO:0000256" key="5">
    <source>
        <dbReference type="ARBA" id="ARBA00023015"/>
    </source>
</evidence>
<dbReference type="InterPro" id="IPR057332">
    <property type="entry name" value="SBNO_a/b_dom"/>
</dbReference>
<dbReference type="GO" id="GO:0045892">
    <property type="term" value="P:negative regulation of DNA-templated transcription"/>
    <property type="evidence" value="ECO:0007669"/>
    <property type="project" value="TreeGrafter"/>
</dbReference>
<dbReference type="Pfam" id="PF25373">
    <property type="entry name" value="SBNO"/>
    <property type="match status" value="1"/>
</dbReference>
<keyword evidence="7" id="KW-0804">Transcription</keyword>
<evidence type="ECO:0000256" key="1">
    <source>
        <dbReference type="ARBA" id="ARBA00006992"/>
    </source>
</evidence>
<reference evidence="15" key="3">
    <citation type="submission" date="2025-09" db="UniProtKB">
        <authorList>
            <consortium name="Ensembl"/>
        </authorList>
    </citation>
    <scope>IDENTIFICATION</scope>
</reference>
<keyword evidence="4" id="KW-0892">Osteogenesis</keyword>
<dbReference type="Pfam" id="PF13871">
    <property type="entry name" value="Helicase_C_4"/>
    <property type="match status" value="2"/>
</dbReference>
<evidence type="ECO:0000256" key="3">
    <source>
        <dbReference type="ARBA" id="ARBA00022782"/>
    </source>
</evidence>
<reference evidence="15 16" key="1">
    <citation type="submission" date="2019-05" db="EMBL/GenBank/DDBJ databases">
        <title>A Chromosome-scale Meerkat (S. suricatta) Genome Assembly.</title>
        <authorList>
            <person name="Dudchenko O."/>
            <person name="Lieberman Aiden E."/>
            <person name="Tung J."/>
            <person name="Barreiro L.B."/>
            <person name="Clutton-Brock T.H."/>
        </authorList>
    </citation>
    <scope>NUCLEOTIDE SEQUENCE [LARGE SCALE GENOMIC DNA]</scope>
</reference>
<comment type="similarity">
    <text evidence="1">Belongs to the SBNO family.</text>
</comment>
<feature type="domain" description="Strawberry notch helicase C" evidence="12">
    <location>
        <begin position="625"/>
        <end position="769"/>
    </location>
</feature>
<accession>A0A673U4U6</accession>
<dbReference type="GO" id="GO:0005634">
    <property type="term" value="C:nucleus"/>
    <property type="evidence" value="ECO:0007669"/>
    <property type="project" value="TreeGrafter"/>
</dbReference>
<keyword evidence="6" id="KW-0010">Activator</keyword>
<evidence type="ECO:0000256" key="11">
    <source>
        <dbReference type="SAM" id="MobiDB-lite"/>
    </source>
</evidence>
<dbReference type="Ensembl" id="ENSSSUT00005023412.1">
    <property type="protein sequence ID" value="ENSSSUP00005020473.1"/>
    <property type="gene ID" value="ENSSSUG00005009732.1"/>
</dbReference>
<gene>
    <name evidence="15" type="primary">SBNO2</name>
</gene>
<evidence type="ECO:0000256" key="7">
    <source>
        <dbReference type="ARBA" id="ARBA00023163"/>
    </source>
</evidence>
<dbReference type="GO" id="GO:0030316">
    <property type="term" value="P:osteoclast differentiation"/>
    <property type="evidence" value="ECO:0007669"/>
    <property type="project" value="TreeGrafter"/>
</dbReference>
<reference evidence="15" key="2">
    <citation type="submission" date="2025-08" db="UniProtKB">
        <authorList>
            <consortium name="Ensembl"/>
        </authorList>
    </citation>
    <scope>IDENTIFICATION</scope>
</reference>
<evidence type="ECO:0000256" key="4">
    <source>
        <dbReference type="ARBA" id="ARBA00022855"/>
    </source>
</evidence>
<dbReference type="InterPro" id="IPR039187">
    <property type="entry name" value="SNO_AAA"/>
</dbReference>
<feature type="domain" description="Strawberry notch AAA" evidence="13">
    <location>
        <begin position="91"/>
        <end position="382"/>
    </location>
</feature>
<dbReference type="GO" id="GO:0002281">
    <property type="term" value="P:macrophage activation involved in immune response"/>
    <property type="evidence" value="ECO:0007669"/>
    <property type="project" value="UniProtKB-ARBA"/>
</dbReference>
<dbReference type="SUPFAM" id="SSF52540">
    <property type="entry name" value="P-loop containing nucleoside triphosphate hydrolases"/>
    <property type="match status" value="2"/>
</dbReference>
<keyword evidence="2" id="KW-0678">Repressor</keyword>
<dbReference type="GO" id="GO:0071354">
    <property type="term" value="P:cellular response to interleukin-6"/>
    <property type="evidence" value="ECO:0007669"/>
    <property type="project" value="UniProtKB-ARBA"/>
</dbReference>
<keyword evidence="3" id="KW-0221">Differentiation</keyword>
<evidence type="ECO:0000259" key="12">
    <source>
        <dbReference type="Pfam" id="PF13871"/>
    </source>
</evidence>
<dbReference type="Gene3D" id="3.40.50.300">
    <property type="entry name" value="P-loop containing nucleotide triphosphate hydrolases"/>
    <property type="match status" value="1"/>
</dbReference>
<evidence type="ECO:0000256" key="6">
    <source>
        <dbReference type="ARBA" id="ARBA00023159"/>
    </source>
</evidence>
<dbReference type="GO" id="GO:0031490">
    <property type="term" value="F:chromatin DNA binding"/>
    <property type="evidence" value="ECO:0007669"/>
    <property type="project" value="TreeGrafter"/>
</dbReference>
<feature type="domain" description="SBNO alpha/beta" evidence="14">
    <location>
        <begin position="902"/>
        <end position="971"/>
    </location>
</feature>
<organism evidence="15 16">
    <name type="scientific">Suricata suricatta</name>
    <name type="common">Meerkat</name>
    <dbReference type="NCBI Taxonomy" id="37032"/>
    <lineage>
        <taxon>Eukaryota</taxon>
        <taxon>Metazoa</taxon>
        <taxon>Chordata</taxon>
        <taxon>Craniata</taxon>
        <taxon>Vertebrata</taxon>
        <taxon>Euteleostomi</taxon>
        <taxon>Mammalia</taxon>
        <taxon>Eutheria</taxon>
        <taxon>Laurasiatheria</taxon>
        <taxon>Carnivora</taxon>
        <taxon>Feliformia</taxon>
        <taxon>Herpestidae</taxon>
        <taxon>Suricata</taxon>
    </lineage>
</organism>
<dbReference type="GO" id="GO:0001503">
    <property type="term" value="P:ossification"/>
    <property type="evidence" value="ECO:0007669"/>
    <property type="project" value="UniProtKB-KW"/>
</dbReference>
<evidence type="ECO:0000256" key="8">
    <source>
        <dbReference type="ARBA" id="ARBA00055221"/>
    </source>
</evidence>
<sequence length="1062" mass="116479">MGKQAFWRHCTWIGRAPPHPSFSLDWLSLGGSLAVLGRTGPSSPDDSSGTDFQSQNQPEEEEDAEEDEGEELGHTETYADYVPSKSKIGKQHPDRVVETSTLSSVPPPDITYTLALPASDSGALSALQLEAITYACQQHEVLLPSGQRAGFLIGDGAGVGKGRTVAGIILENYLRGRKKSLWFSVSNDLKYDAERDLRDIDAPGITVHALSKIKYGDNTTSEGVLFATYSALIGESQAGGQHRTRIRQILEWCGEAFDGVIVFDECHKAKNASSTKMGKAVLDLQNKLPLARVVYASATGASEPRNMIYMSRLGIWGDGTPFRTFEEFLHAIEKRGVGAMEIVAMDMKVSGMYIARQLSFAGVTFRIEEIPLTPAFERVYNRAALLWAEALGVFQQAADWLGLESRKSLWGQFWSAHQRFFKYLCVAAKVRRLVELAREELARDKCVVIGLQSTVMLEAPGVGGTVPSAPPASRSPYVTAEPGSSYAGRPRGRGAKAPRLACDVAGVIRISDDSSTESDAGLDSDFHSSPESVLDDDVVLLDAAGLPADDRGEARRRRPTDGGWGSEDRQGHALGWLGPLIPGPAGPLCPLQRDPHGPGVLERVERLRQDLLAKVRALGRELPVNTLDELIDQLGGPEHVAEMTGRKGRVVSRPDGTVAFESRAEQGLSIDHVNLREKERFMNGEKLVAVISEASSSGISLQADRRVRNQRRRVHVTLELPWSADRAIQQFGRTHRSNQVSAPEYVFLISELAGERRFASIVAKRLESLVSGRGRPRVAGGLARGRRHRGPPPADMKQGLLSVGIGGRESRSGCLDVEKDCSITKFLNRILGLEVHKQNALFQYFSDTFDHLIAADKKEGKYDMGILGVDEIYEESQQVFLAPGHPQDGQVVFYKISVDRGLRWDEAYAKSRELTGPHDGFYLSYKVRGNKPSCLLAEQSRGKHFTVYKPNVGRQSQLETFDSLCRKFHWVGAGCRAGGARAPLTAGPEPAHPARLTQPLLWLEPAWGPVVLSFLLVCWVRGRAALQVAHVAVCPQVPAEEAREHWESSYAFSLTHCSHTAW</sequence>
<feature type="compositionally biased region" description="Acidic residues" evidence="11">
    <location>
        <begin position="58"/>
        <end position="70"/>
    </location>
</feature>
<proteinExistence type="inferred from homology"/>
<comment type="function">
    <text evidence="8">Acts as a transcriptional coregulator, that can have both coactivator and corepressor functions. Inhibits the DCSTAMP-repressive activity of TAL1, hence enhancing the access of the transcription factor MITF to the DC-STAMP promoter in osteoclast. Plays a role in bone homeostasis; required as a positive regulator in TNFSF11//RANKL-mediated osteoclast fusion via a DCSTAMP-dependent pathway. May also be required in the regulation of osteoblast differentiation. Involved in the transcriptional corepression of NF-kappaB in macrophages. Plays a role as a regulator in the pro-inflammatory cascade.</text>
</comment>
<evidence type="ECO:0000256" key="2">
    <source>
        <dbReference type="ARBA" id="ARBA00022491"/>
    </source>
</evidence>
<dbReference type="GO" id="GO:0045944">
    <property type="term" value="P:positive regulation of transcription by RNA polymerase II"/>
    <property type="evidence" value="ECO:0007669"/>
    <property type="project" value="TreeGrafter"/>
</dbReference>
<evidence type="ECO:0000259" key="14">
    <source>
        <dbReference type="Pfam" id="PF25373"/>
    </source>
</evidence>
<feature type="region of interest" description="Disordered" evidence="11">
    <location>
        <begin position="37"/>
        <end position="103"/>
    </location>
</feature>
<comment type="subunit">
    <text evidence="9">Interacts with TAL1; this interaction inhibits TAL1 occupancy of the DCSTAMP promoter, leading to the activation of the DCSTAMP promoter by the transcription factor MITF.</text>
</comment>
<evidence type="ECO:0000313" key="15">
    <source>
        <dbReference type="Ensembl" id="ENSSSUP00005020473.1"/>
    </source>
</evidence>
<dbReference type="InterPro" id="IPR027417">
    <property type="entry name" value="P-loop_NTPase"/>
</dbReference>
<evidence type="ECO:0000313" key="16">
    <source>
        <dbReference type="Proteomes" id="UP000472268"/>
    </source>
</evidence>
<evidence type="ECO:0000256" key="10">
    <source>
        <dbReference type="ARBA" id="ARBA00073423"/>
    </source>
</evidence>
<dbReference type="Proteomes" id="UP000472268">
    <property type="component" value="Chromosome 12"/>
</dbReference>